<evidence type="ECO:0000256" key="2">
    <source>
        <dbReference type="SAM" id="MobiDB-lite"/>
    </source>
</evidence>
<comment type="similarity">
    <text evidence="1">Belongs to the peptidase S16 family.</text>
</comment>
<dbReference type="EC" id="3.4.21.53" evidence="1"/>
<dbReference type="SUPFAM" id="SSF50156">
    <property type="entry name" value="PDZ domain-like"/>
    <property type="match status" value="1"/>
</dbReference>
<feature type="active site" evidence="1">
    <location>
        <position position="328"/>
    </location>
</feature>
<organism evidence="5 6">
    <name type="scientific">Sinomonas flava</name>
    <dbReference type="NCBI Taxonomy" id="496857"/>
    <lineage>
        <taxon>Bacteria</taxon>
        <taxon>Bacillati</taxon>
        <taxon>Actinomycetota</taxon>
        <taxon>Actinomycetes</taxon>
        <taxon>Micrococcales</taxon>
        <taxon>Micrococcaceae</taxon>
        <taxon>Sinomonas</taxon>
    </lineage>
</organism>
<dbReference type="Proteomes" id="UP001500432">
    <property type="component" value="Unassembled WGS sequence"/>
</dbReference>
<comment type="caution">
    <text evidence="5">The sequence shown here is derived from an EMBL/GenBank/DDBJ whole genome shotgun (WGS) entry which is preliminary data.</text>
</comment>
<comment type="catalytic activity">
    <reaction evidence="1">
        <text>Hydrolysis of proteins in presence of ATP.</text>
        <dbReference type="EC" id="3.4.21.53"/>
    </reaction>
</comment>
<keyword evidence="3" id="KW-0472">Membrane</keyword>
<protein>
    <recommendedName>
        <fullName evidence="1">endopeptidase La</fullName>
        <ecNumber evidence="1">3.4.21.53</ecNumber>
    </recommendedName>
</protein>
<dbReference type="Gene3D" id="3.30.230.10">
    <property type="match status" value="1"/>
</dbReference>
<name>A0ABP5NF39_9MICC</name>
<feature type="region of interest" description="Disordered" evidence="2">
    <location>
        <begin position="1"/>
        <end position="42"/>
    </location>
</feature>
<keyword evidence="6" id="KW-1185">Reference proteome</keyword>
<gene>
    <name evidence="5" type="ORF">GCM10009849_10120</name>
</gene>
<keyword evidence="1" id="KW-0645">Protease</keyword>
<accession>A0ABP5NF39</accession>
<dbReference type="InterPro" id="IPR008269">
    <property type="entry name" value="Lon_proteolytic"/>
</dbReference>
<feature type="compositionally biased region" description="Basic and acidic residues" evidence="2">
    <location>
        <begin position="1"/>
        <end position="19"/>
    </location>
</feature>
<dbReference type="SUPFAM" id="SSF54211">
    <property type="entry name" value="Ribosomal protein S5 domain 2-like"/>
    <property type="match status" value="1"/>
</dbReference>
<reference evidence="6" key="1">
    <citation type="journal article" date="2019" name="Int. J. Syst. Evol. Microbiol.">
        <title>The Global Catalogue of Microorganisms (GCM) 10K type strain sequencing project: providing services to taxonomists for standard genome sequencing and annotation.</title>
        <authorList>
            <consortium name="The Broad Institute Genomics Platform"/>
            <consortium name="The Broad Institute Genome Sequencing Center for Infectious Disease"/>
            <person name="Wu L."/>
            <person name="Ma J."/>
        </authorList>
    </citation>
    <scope>NUCLEOTIDE SEQUENCE [LARGE SCALE GENOMIC DNA]</scope>
    <source>
        <strain evidence="6">JCM 16034</strain>
    </source>
</reference>
<proteinExistence type="inferred from homology"/>
<evidence type="ECO:0000256" key="1">
    <source>
        <dbReference type="PROSITE-ProRule" id="PRU01122"/>
    </source>
</evidence>
<dbReference type="PROSITE" id="PS51786">
    <property type="entry name" value="LON_PROTEOLYTIC"/>
    <property type="match status" value="1"/>
</dbReference>
<evidence type="ECO:0000313" key="6">
    <source>
        <dbReference type="Proteomes" id="UP001500432"/>
    </source>
</evidence>
<dbReference type="InterPro" id="IPR036034">
    <property type="entry name" value="PDZ_sf"/>
</dbReference>
<evidence type="ECO:0000256" key="3">
    <source>
        <dbReference type="SAM" id="Phobius"/>
    </source>
</evidence>
<dbReference type="Pfam" id="PF05362">
    <property type="entry name" value="Lon_C"/>
    <property type="match status" value="1"/>
</dbReference>
<feature type="transmembrane region" description="Helical" evidence="3">
    <location>
        <begin position="49"/>
        <end position="74"/>
    </location>
</feature>
<evidence type="ECO:0000313" key="5">
    <source>
        <dbReference type="EMBL" id="GAA2198221.1"/>
    </source>
</evidence>
<keyword evidence="3" id="KW-0812">Transmembrane</keyword>
<keyword evidence="1" id="KW-0720">Serine protease</keyword>
<dbReference type="RefSeq" id="WP_344298587.1">
    <property type="nucleotide sequence ID" value="NZ_BAAAQW010000003.1"/>
</dbReference>
<dbReference type="EMBL" id="BAAAQW010000003">
    <property type="protein sequence ID" value="GAA2198221.1"/>
    <property type="molecule type" value="Genomic_DNA"/>
</dbReference>
<keyword evidence="1" id="KW-0378">Hydrolase</keyword>
<dbReference type="InterPro" id="IPR020568">
    <property type="entry name" value="Ribosomal_Su5_D2-typ_SF"/>
</dbReference>
<keyword evidence="3" id="KW-1133">Transmembrane helix</keyword>
<evidence type="ECO:0000259" key="4">
    <source>
        <dbReference type="PROSITE" id="PS51786"/>
    </source>
</evidence>
<feature type="domain" description="Lon proteolytic" evidence="4">
    <location>
        <begin position="277"/>
        <end position="376"/>
    </location>
</feature>
<feature type="active site" evidence="1">
    <location>
        <position position="283"/>
    </location>
</feature>
<sequence length="391" mass="40026">MSDPQPAREVREDGVRASADEPAPAGRSRSRTNGGGRSTRGEAQIGRGFAALMAGVATLVLGATVMSVPVPFVVGVPGPTYNALGSAEGKDVISVAGHDTYPASGALDLTTVYMRGGPASDVGLVELARSWFDSSREILPEDVVYPKGVTRQQISDENAAQMDDSQHTAVAAALRELGIPFEQQLNVGSVPDGSPSSGKLRAGDRLLKVAGRAADTLPAVQAAVAAGQGTPVEVVVLRDGAQVTQTVTPTYNSGRWLLGIGIRYSFTFPFTVDVQLSNVGGPSAGMMFALAIYDKLTPGDLTGGKHIAGTGTIGPDGRVGSIGGIAQKLHGARDAGATLFLAPAGNCDEVVGHIPDGLAVVKVSTLNDARTAVEGYARGEDPAGMPQCTAQ</sequence>
<dbReference type="InterPro" id="IPR014721">
    <property type="entry name" value="Ribsml_uS5_D2-typ_fold_subgr"/>
</dbReference>